<gene>
    <name evidence="2" type="ORF">INT46_011491</name>
</gene>
<comment type="caution">
    <text evidence="2">The sequence shown here is derived from an EMBL/GenBank/DDBJ whole genome shotgun (WGS) entry which is preliminary data.</text>
</comment>
<dbReference type="AlphaFoldDB" id="A0A8H7VA80"/>
<feature type="region of interest" description="Disordered" evidence="1">
    <location>
        <begin position="67"/>
        <end position="117"/>
    </location>
</feature>
<organism evidence="2 3">
    <name type="scientific">Mucor plumbeus</name>
    <dbReference type="NCBI Taxonomy" id="97098"/>
    <lineage>
        <taxon>Eukaryota</taxon>
        <taxon>Fungi</taxon>
        <taxon>Fungi incertae sedis</taxon>
        <taxon>Mucoromycota</taxon>
        <taxon>Mucoromycotina</taxon>
        <taxon>Mucoromycetes</taxon>
        <taxon>Mucorales</taxon>
        <taxon>Mucorineae</taxon>
        <taxon>Mucoraceae</taxon>
        <taxon>Mucor</taxon>
    </lineage>
</organism>
<accession>A0A8H7VA80</accession>
<protein>
    <submittedName>
        <fullName evidence="2">Uncharacterized protein</fullName>
    </submittedName>
</protein>
<proteinExistence type="predicted"/>
<evidence type="ECO:0000256" key="1">
    <source>
        <dbReference type="SAM" id="MobiDB-lite"/>
    </source>
</evidence>
<dbReference type="OrthoDB" id="2270197at2759"/>
<evidence type="ECO:0000313" key="2">
    <source>
        <dbReference type="EMBL" id="KAG2212990.1"/>
    </source>
</evidence>
<dbReference type="EMBL" id="JAEPRC010000041">
    <property type="protein sequence ID" value="KAG2212990.1"/>
    <property type="molecule type" value="Genomic_DNA"/>
</dbReference>
<sequence>MSVIKTKCPNLSDLSKVLGPIDGVGSKKPSKPLCENIFDVQRSELFEVLESLRNSFWNDQIITETLVQQPQFEPSEEPPMSPSKRTRDSDEEDFLSENESSSKSLNSKKRARMSTPEGTYAKKKHDYFLITHYLYSLKTYRTSCNKTTSIKKQSNNKAKSFTNYQIFKCIQIVMAN</sequence>
<keyword evidence="3" id="KW-1185">Reference proteome</keyword>
<name>A0A8H7VA80_9FUNG</name>
<evidence type="ECO:0000313" key="3">
    <source>
        <dbReference type="Proteomes" id="UP000650833"/>
    </source>
</evidence>
<reference evidence="2" key="1">
    <citation type="submission" date="2020-12" db="EMBL/GenBank/DDBJ databases">
        <title>Metabolic potential, ecology and presence of endohyphal bacteria is reflected in genomic diversity of Mucoromycotina.</title>
        <authorList>
            <person name="Muszewska A."/>
            <person name="Okrasinska A."/>
            <person name="Steczkiewicz K."/>
            <person name="Drgas O."/>
            <person name="Orlowska M."/>
            <person name="Perlinska-Lenart U."/>
            <person name="Aleksandrzak-Piekarczyk T."/>
            <person name="Szatraj K."/>
            <person name="Zielenkiewicz U."/>
            <person name="Pilsyk S."/>
            <person name="Malc E."/>
            <person name="Mieczkowski P."/>
            <person name="Kruszewska J.S."/>
            <person name="Biernat P."/>
            <person name="Pawlowska J."/>
        </authorList>
    </citation>
    <scope>NUCLEOTIDE SEQUENCE</scope>
    <source>
        <strain evidence="2">CBS 226.32</strain>
    </source>
</reference>
<dbReference type="Proteomes" id="UP000650833">
    <property type="component" value="Unassembled WGS sequence"/>
</dbReference>